<protein>
    <submittedName>
        <fullName evidence="1">Uncharacterized protein</fullName>
    </submittedName>
</protein>
<dbReference type="EMBL" id="CZCU02000144">
    <property type="protein sequence ID" value="VXD20120.1"/>
    <property type="molecule type" value="Genomic_DNA"/>
</dbReference>
<proteinExistence type="predicted"/>
<dbReference type="AlphaFoldDB" id="A0A7Z9DZA8"/>
<organism evidence="1 2">
    <name type="scientific">Planktothrix serta PCC 8927</name>
    <dbReference type="NCBI Taxonomy" id="671068"/>
    <lineage>
        <taxon>Bacteria</taxon>
        <taxon>Bacillati</taxon>
        <taxon>Cyanobacteriota</taxon>
        <taxon>Cyanophyceae</taxon>
        <taxon>Oscillatoriophycideae</taxon>
        <taxon>Oscillatoriales</taxon>
        <taxon>Microcoleaceae</taxon>
        <taxon>Planktothrix</taxon>
    </lineage>
</organism>
<comment type="caution">
    <text evidence="1">The sequence shown here is derived from an EMBL/GenBank/DDBJ whole genome shotgun (WGS) entry which is preliminary data.</text>
</comment>
<name>A0A7Z9DZA8_9CYAN</name>
<evidence type="ECO:0000313" key="1">
    <source>
        <dbReference type="EMBL" id="VXD20120.1"/>
    </source>
</evidence>
<dbReference type="RefSeq" id="WP_083622905.1">
    <property type="nucleotide sequence ID" value="NZ_LR734874.1"/>
</dbReference>
<reference evidence="1" key="1">
    <citation type="submission" date="2019-10" db="EMBL/GenBank/DDBJ databases">
        <authorList>
            <consortium name="Genoscope - CEA"/>
            <person name="William W."/>
        </authorList>
    </citation>
    <scope>NUCLEOTIDE SEQUENCE [LARGE SCALE GENOMIC DNA]</scope>
    <source>
        <strain evidence="1">BBR_PRJEB10992</strain>
    </source>
</reference>
<dbReference type="Proteomes" id="UP000184550">
    <property type="component" value="Unassembled WGS sequence"/>
</dbReference>
<dbReference type="OrthoDB" id="467165at2"/>
<gene>
    <name evidence="1" type="ORF">PL8927_680056</name>
</gene>
<accession>A0A7Z9DZA8</accession>
<keyword evidence="2" id="KW-1185">Reference proteome</keyword>
<sequence length="139" mass="16440">MAYWIKMNYDRETYLIDLDSISAFASGLNKRITLWLPANGKPIIINYQNNPQTYEDILDYIQKITVHSLTHYWIKIIYDRHEYIVDLNRLNTFVVDSSKRIMFWLPDGKEAIIINPQTNSEAYSKILDFIQQKTGYSLP</sequence>
<evidence type="ECO:0000313" key="2">
    <source>
        <dbReference type="Proteomes" id="UP000184550"/>
    </source>
</evidence>